<keyword evidence="1" id="KW-0812">Transmembrane</keyword>
<keyword evidence="4" id="KW-1185">Reference proteome</keyword>
<feature type="transmembrane region" description="Helical" evidence="1">
    <location>
        <begin position="42"/>
        <end position="60"/>
    </location>
</feature>
<proteinExistence type="predicted"/>
<keyword evidence="1" id="KW-0472">Membrane</keyword>
<sequence>MAPSFALTSSTPSVFDRAVFQAAAAGTALLLIWTAWHYPGLTLALVGSCAVMFWVCAWSATRLLGYQRTRALMLLALGLGWFAEQMGSSRGWFFGRYTYTEVLGPRLGDVPLAIPLMWFALALIGYVMASLMLWRRPVHAHPDFRSGLLTAWLAAMVITAFDLGADPYFVFVLKAWIMQKTDGGWFGETLQGFAGWMAVSLVIVGSFQALAAPRRSPPPADGLPLAVLVPILIYASGLVFQVLLGHPIEVRAIAFFAMGLPVVVAWAAWRQWSHPHQRAAHARPLAGLDLAAQSMQADPTADDTITALIGRRTGDSAVTGEGATRLAQANQLMSAWTHNAALAPGWAAGRQADPEVAAALEAYVAKARALPDWADPGKIARAEAIFMEHGPLSCTLLFCSSLPECYVMPQLAEVLHIAGQLEQHTEHRIRQTAAMVFPVMMKGGLTDPEGSGVAQVLKVRLIHATIRHLILRGDPQTVRGRVLPQVLADADRRMHSALAAHGWDVDAQGLPCNQIELAYTLLTFSYSFLKGMRTLGQGLPREDEEAYLHAWNVMGHVLGVRRELMAWTMDEAAALFDLLQAQAPLLPGQADPRPPLGRALVAAMAHSIRVPVLRGLPVPLTRWLIGPETAARIGIDEHVSWATRLVFQLGRLLVGVTDGVVGLVVPGFSLSRLFTRAVGYHLLTRFLMNQTRPLALPDRVLHPMGELIAGWSDDPLAPDWVNRLEDRLTTTGDWHRRPILGVHATDGAKAG</sequence>
<feature type="transmembrane region" description="Helical" evidence="1">
    <location>
        <begin position="146"/>
        <end position="173"/>
    </location>
</feature>
<feature type="transmembrane region" description="Helical" evidence="1">
    <location>
        <begin position="193"/>
        <end position="211"/>
    </location>
</feature>
<accession>A0ABV7WCD0</accession>
<keyword evidence="1" id="KW-1133">Transmembrane helix</keyword>
<dbReference type="Pfam" id="PF04240">
    <property type="entry name" value="Caroten_synth"/>
    <property type="match status" value="1"/>
</dbReference>
<dbReference type="InterPro" id="IPR007354">
    <property type="entry name" value="CruF-like"/>
</dbReference>
<dbReference type="EMBL" id="JBHRXX010000010">
    <property type="protein sequence ID" value="MFC3686547.1"/>
    <property type="molecule type" value="Genomic_DNA"/>
</dbReference>
<dbReference type="PANTHER" id="PTHR37539">
    <property type="entry name" value="SECRETED PROTEIN-RELATED"/>
    <property type="match status" value="1"/>
</dbReference>
<organism evidence="3 4">
    <name type="scientific">Hydrogenophaga luteola</name>
    <dbReference type="NCBI Taxonomy" id="1591122"/>
    <lineage>
        <taxon>Bacteria</taxon>
        <taxon>Pseudomonadati</taxon>
        <taxon>Pseudomonadota</taxon>
        <taxon>Betaproteobacteria</taxon>
        <taxon>Burkholderiales</taxon>
        <taxon>Comamonadaceae</taxon>
        <taxon>Hydrogenophaga</taxon>
    </lineage>
</organism>
<reference evidence="4" key="1">
    <citation type="journal article" date="2019" name="Int. J. Syst. Evol. Microbiol.">
        <title>The Global Catalogue of Microorganisms (GCM) 10K type strain sequencing project: providing services to taxonomists for standard genome sequencing and annotation.</title>
        <authorList>
            <consortium name="The Broad Institute Genomics Platform"/>
            <consortium name="The Broad Institute Genome Sequencing Center for Infectious Disease"/>
            <person name="Wu L."/>
            <person name="Ma J."/>
        </authorList>
    </citation>
    <scope>NUCLEOTIDE SEQUENCE [LARGE SCALE GENOMIC DNA]</scope>
    <source>
        <strain evidence="4">KCTC 42501</strain>
    </source>
</reference>
<dbReference type="PANTHER" id="PTHR37539:SF1">
    <property type="entry name" value="ER-BOUND OXYGENASE MPAB_MPAB'_RUBBER OXYGENASE CATALYTIC DOMAIN-CONTAINING PROTEIN"/>
    <property type="match status" value="1"/>
</dbReference>
<name>A0ABV7WCD0_9BURK</name>
<evidence type="ECO:0000313" key="3">
    <source>
        <dbReference type="EMBL" id="MFC3686547.1"/>
    </source>
</evidence>
<feature type="transmembrane region" description="Helical" evidence="1">
    <location>
        <begin position="113"/>
        <end position="134"/>
    </location>
</feature>
<feature type="transmembrane region" description="Helical" evidence="1">
    <location>
        <begin position="223"/>
        <end position="244"/>
    </location>
</feature>
<dbReference type="InterPro" id="IPR037473">
    <property type="entry name" value="Lcp-like"/>
</dbReference>
<dbReference type="RefSeq" id="WP_382179548.1">
    <property type="nucleotide sequence ID" value="NZ_JBHRXX010000010.1"/>
</dbReference>
<feature type="domain" description="ER-bound oxygenase mpaB/mpaB'/Rubber oxygenase catalytic" evidence="2">
    <location>
        <begin position="410"/>
        <end position="650"/>
    </location>
</feature>
<dbReference type="InterPro" id="IPR018713">
    <property type="entry name" value="MPAB/Lcp_cat_dom"/>
</dbReference>
<dbReference type="Proteomes" id="UP001595729">
    <property type="component" value="Unassembled WGS sequence"/>
</dbReference>
<protein>
    <submittedName>
        <fullName evidence="3">Carotenoid biosynthesis protein</fullName>
    </submittedName>
</protein>
<dbReference type="Pfam" id="PF09995">
    <property type="entry name" value="MPAB_Lcp_cat"/>
    <property type="match status" value="1"/>
</dbReference>
<evidence type="ECO:0000259" key="2">
    <source>
        <dbReference type="Pfam" id="PF09995"/>
    </source>
</evidence>
<feature type="transmembrane region" description="Helical" evidence="1">
    <location>
        <begin position="250"/>
        <end position="269"/>
    </location>
</feature>
<gene>
    <name evidence="3" type="ORF">ACFOPI_23340</name>
</gene>
<evidence type="ECO:0000256" key="1">
    <source>
        <dbReference type="SAM" id="Phobius"/>
    </source>
</evidence>
<comment type="caution">
    <text evidence="3">The sequence shown here is derived from an EMBL/GenBank/DDBJ whole genome shotgun (WGS) entry which is preliminary data.</text>
</comment>
<evidence type="ECO:0000313" key="4">
    <source>
        <dbReference type="Proteomes" id="UP001595729"/>
    </source>
</evidence>